<dbReference type="InterPro" id="IPR011009">
    <property type="entry name" value="Kinase-like_dom_sf"/>
</dbReference>
<evidence type="ECO:0000256" key="5">
    <source>
        <dbReference type="SAM" id="MobiDB-lite"/>
    </source>
</evidence>
<feature type="compositionally biased region" description="Pro residues" evidence="5">
    <location>
        <begin position="269"/>
        <end position="282"/>
    </location>
</feature>
<feature type="transmembrane region" description="Helical" evidence="6">
    <location>
        <begin position="300"/>
        <end position="322"/>
    </location>
</feature>
<name>A0ABW2XC85_9ACTN</name>
<evidence type="ECO:0000259" key="7">
    <source>
        <dbReference type="PROSITE" id="PS50011"/>
    </source>
</evidence>
<keyword evidence="9" id="KW-1185">Reference proteome</keyword>
<dbReference type="EC" id="2.7.11.1" evidence="8"/>
<evidence type="ECO:0000256" key="1">
    <source>
        <dbReference type="ARBA" id="ARBA00022679"/>
    </source>
</evidence>
<evidence type="ECO:0000256" key="3">
    <source>
        <dbReference type="ARBA" id="ARBA00022777"/>
    </source>
</evidence>
<dbReference type="Pfam" id="PF00069">
    <property type="entry name" value="Pkinase"/>
    <property type="match status" value="1"/>
</dbReference>
<keyword evidence="1 8" id="KW-0808">Transferase</keyword>
<keyword evidence="6" id="KW-0812">Transmembrane</keyword>
<evidence type="ECO:0000313" key="9">
    <source>
        <dbReference type="Proteomes" id="UP001597063"/>
    </source>
</evidence>
<dbReference type="CDD" id="cd14014">
    <property type="entry name" value="STKc_PknB_like"/>
    <property type="match status" value="1"/>
</dbReference>
<dbReference type="EMBL" id="JBHTGP010000001">
    <property type="protein sequence ID" value="MFD0682868.1"/>
    <property type="molecule type" value="Genomic_DNA"/>
</dbReference>
<keyword evidence="6" id="KW-1133">Transmembrane helix</keyword>
<evidence type="ECO:0000256" key="6">
    <source>
        <dbReference type="SAM" id="Phobius"/>
    </source>
</evidence>
<evidence type="ECO:0000256" key="4">
    <source>
        <dbReference type="ARBA" id="ARBA00022840"/>
    </source>
</evidence>
<protein>
    <submittedName>
        <fullName evidence="8">Serine/threonine-protein kinase</fullName>
        <ecNumber evidence="8">2.7.11.1</ecNumber>
    </submittedName>
</protein>
<evidence type="ECO:0000256" key="2">
    <source>
        <dbReference type="ARBA" id="ARBA00022741"/>
    </source>
</evidence>
<accession>A0ABW2XC85</accession>
<dbReference type="SMART" id="SM00220">
    <property type="entry name" value="S_TKc"/>
    <property type="match status" value="1"/>
</dbReference>
<dbReference type="PANTHER" id="PTHR43289:SF34">
    <property type="entry name" value="SERINE_THREONINE-PROTEIN KINASE YBDM-RELATED"/>
    <property type="match status" value="1"/>
</dbReference>
<dbReference type="PROSITE" id="PS50011">
    <property type="entry name" value="PROTEIN_KINASE_DOM"/>
    <property type="match status" value="1"/>
</dbReference>
<dbReference type="PROSITE" id="PS00108">
    <property type="entry name" value="PROTEIN_KINASE_ST"/>
    <property type="match status" value="1"/>
</dbReference>
<feature type="compositionally biased region" description="Polar residues" evidence="5">
    <location>
        <begin position="337"/>
        <end position="359"/>
    </location>
</feature>
<dbReference type="RefSeq" id="WP_131759055.1">
    <property type="nucleotide sequence ID" value="NZ_CAACUY010000067.1"/>
</dbReference>
<dbReference type="Gene3D" id="1.10.510.10">
    <property type="entry name" value="Transferase(Phosphotransferase) domain 1"/>
    <property type="match status" value="1"/>
</dbReference>
<dbReference type="InterPro" id="IPR000719">
    <property type="entry name" value="Prot_kinase_dom"/>
</dbReference>
<dbReference type="Proteomes" id="UP001597063">
    <property type="component" value="Unassembled WGS sequence"/>
</dbReference>
<keyword evidence="2" id="KW-0547">Nucleotide-binding</keyword>
<organism evidence="8 9">
    <name type="scientific">Actinomadura fibrosa</name>
    <dbReference type="NCBI Taxonomy" id="111802"/>
    <lineage>
        <taxon>Bacteria</taxon>
        <taxon>Bacillati</taxon>
        <taxon>Actinomycetota</taxon>
        <taxon>Actinomycetes</taxon>
        <taxon>Streptosporangiales</taxon>
        <taxon>Thermomonosporaceae</taxon>
        <taxon>Actinomadura</taxon>
    </lineage>
</organism>
<feature type="domain" description="Protein kinase" evidence="7">
    <location>
        <begin position="17"/>
        <end position="265"/>
    </location>
</feature>
<dbReference type="Gene3D" id="3.30.200.20">
    <property type="entry name" value="Phosphorylase Kinase, domain 1"/>
    <property type="match status" value="1"/>
</dbReference>
<keyword evidence="3 8" id="KW-0418">Kinase</keyword>
<feature type="region of interest" description="Disordered" evidence="5">
    <location>
        <begin position="262"/>
        <end position="295"/>
    </location>
</feature>
<dbReference type="GO" id="GO:0004674">
    <property type="term" value="F:protein serine/threonine kinase activity"/>
    <property type="evidence" value="ECO:0007669"/>
    <property type="project" value="UniProtKB-EC"/>
</dbReference>
<feature type="compositionally biased region" description="Basic and acidic residues" evidence="5">
    <location>
        <begin position="326"/>
        <end position="336"/>
    </location>
</feature>
<comment type="caution">
    <text evidence="8">The sequence shown here is derived from an EMBL/GenBank/DDBJ whole genome shotgun (WGS) entry which is preliminary data.</text>
</comment>
<evidence type="ECO:0000313" key="8">
    <source>
        <dbReference type="EMBL" id="MFD0682868.1"/>
    </source>
</evidence>
<sequence>MPALPLEHDDPRTIGRYRLTGRLGEGGQGVVYLGEGPSGERVAVKVLKTTDAAARARFAREMRAARQVAAFCTAAVLDSSAEGEVPYVVSEFIDGPSLQQRVAERGPLRGGELHRLAVNTASALAAVHGAGIVHRDLKPANVLLGPDGPRVVDFGIARAIDAETHTQLVGTPAYFAPEWLEGHPPTDRSDVFAWAGTMVYAATGHPPFGPPTSVPATLHRIANGAPDLNGVPPALRPLLAECLAKDPSHRPTARDLMVRLVDPSATTGPPAPTHPHPAPGTPPYAATTVTGSPSRRPRNLALAAAVAAAAVIALAATTYVLLSGQKDDKRDPETTKTSRTSEAAKSSTPTQASTTNAGNGTVPADFAGTWKGTLKQTGGLTLGDSTTTVTIRLTAGSAKGTADYETWDCHNTLTVSASTPTRVDFQETVNQTNGSTGFCQGGTVTLERASGSLKYTSPGVGTTTGTVSRAG</sequence>
<reference evidence="9" key="1">
    <citation type="journal article" date="2019" name="Int. J. Syst. Evol. Microbiol.">
        <title>The Global Catalogue of Microorganisms (GCM) 10K type strain sequencing project: providing services to taxonomists for standard genome sequencing and annotation.</title>
        <authorList>
            <consortium name="The Broad Institute Genomics Platform"/>
            <consortium name="The Broad Institute Genome Sequencing Center for Infectious Disease"/>
            <person name="Wu L."/>
            <person name="Ma J."/>
        </authorList>
    </citation>
    <scope>NUCLEOTIDE SEQUENCE [LARGE SCALE GENOMIC DNA]</scope>
    <source>
        <strain evidence="9">JCM 9371</strain>
    </source>
</reference>
<keyword evidence="4" id="KW-0067">ATP-binding</keyword>
<feature type="region of interest" description="Disordered" evidence="5">
    <location>
        <begin position="326"/>
        <end position="364"/>
    </location>
</feature>
<keyword evidence="6" id="KW-0472">Membrane</keyword>
<dbReference type="SUPFAM" id="SSF56112">
    <property type="entry name" value="Protein kinase-like (PK-like)"/>
    <property type="match status" value="1"/>
</dbReference>
<proteinExistence type="predicted"/>
<dbReference type="PANTHER" id="PTHR43289">
    <property type="entry name" value="MITOGEN-ACTIVATED PROTEIN KINASE KINASE KINASE 20-RELATED"/>
    <property type="match status" value="1"/>
</dbReference>
<dbReference type="InterPro" id="IPR008271">
    <property type="entry name" value="Ser/Thr_kinase_AS"/>
</dbReference>
<gene>
    <name evidence="8" type="ORF">ACFQZM_00040</name>
</gene>